<dbReference type="GO" id="GO:0005975">
    <property type="term" value="P:carbohydrate metabolic process"/>
    <property type="evidence" value="ECO:0007669"/>
    <property type="project" value="InterPro"/>
</dbReference>
<dbReference type="InterPro" id="IPR041447">
    <property type="entry name" value="Mannosidase_ig"/>
</dbReference>
<dbReference type="GO" id="GO:0004553">
    <property type="term" value="F:hydrolase activity, hydrolyzing O-glycosyl compounds"/>
    <property type="evidence" value="ECO:0007669"/>
    <property type="project" value="InterPro"/>
</dbReference>
<comment type="caution">
    <text evidence="10">The sequence shown here is derived from an EMBL/GenBank/DDBJ whole genome shotgun (WGS) entry which is preliminary data.</text>
</comment>
<feature type="domain" description="Glycoside hydrolase family 2 immunoglobulin-like beta-sandwich" evidence="5">
    <location>
        <begin position="262"/>
        <end position="375"/>
    </location>
</feature>
<dbReference type="Pfam" id="PF17786">
    <property type="entry name" value="Mannosidase_ig"/>
    <property type="match status" value="1"/>
</dbReference>
<dbReference type="Pfam" id="PF22666">
    <property type="entry name" value="Glyco_hydro_2_N2"/>
    <property type="match status" value="1"/>
</dbReference>
<dbReference type="InterPro" id="IPR006102">
    <property type="entry name" value="Ig-like_GH2"/>
</dbReference>
<dbReference type="SUPFAM" id="SSF49785">
    <property type="entry name" value="Galactose-binding domain-like"/>
    <property type="match status" value="1"/>
</dbReference>
<dbReference type="AlphaFoldDB" id="A0A9D9HHG2"/>
<evidence type="ECO:0000313" key="10">
    <source>
        <dbReference type="EMBL" id="MBO8451741.1"/>
    </source>
</evidence>
<dbReference type="Gene3D" id="2.60.120.260">
    <property type="entry name" value="Galactose-binding domain-like"/>
    <property type="match status" value="1"/>
</dbReference>
<evidence type="ECO:0000256" key="2">
    <source>
        <dbReference type="ARBA" id="ARBA00022801"/>
    </source>
</evidence>
<feature type="signal peptide" evidence="4">
    <location>
        <begin position="1"/>
        <end position="22"/>
    </location>
</feature>
<keyword evidence="3" id="KW-0326">Glycosidase</keyword>
<dbReference type="Pfam" id="PF02836">
    <property type="entry name" value="Glyco_hydro_2_C"/>
    <property type="match status" value="1"/>
</dbReference>
<evidence type="ECO:0000313" key="11">
    <source>
        <dbReference type="Proteomes" id="UP000823661"/>
    </source>
</evidence>
<protein>
    <submittedName>
        <fullName evidence="10">Glycoside hydrolase family 2</fullName>
    </submittedName>
</protein>
<dbReference type="Pfam" id="PF00703">
    <property type="entry name" value="Glyco_hydro_2"/>
    <property type="match status" value="1"/>
</dbReference>
<keyword evidence="2 10" id="KW-0378">Hydrolase</keyword>
<proteinExistence type="inferred from homology"/>
<dbReference type="Pfam" id="PF18368">
    <property type="entry name" value="Ig_GlcNase"/>
    <property type="match status" value="1"/>
</dbReference>
<dbReference type="EMBL" id="JADIMI010000021">
    <property type="protein sequence ID" value="MBO8451741.1"/>
    <property type="molecule type" value="Genomic_DNA"/>
</dbReference>
<dbReference type="InterPro" id="IPR013783">
    <property type="entry name" value="Ig-like_fold"/>
</dbReference>
<dbReference type="SUPFAM" id="SSF51445">
    <property type="entry name" value="(Trans)glycosidases"/>
    <property type="match status" value="1"/>
</dbReference>
<evidence type="ECO:0000256" key="1">
    <source>
        <dbReference type="ARBA" id="ARBA00007401"/>
    </source>
</evidence>
<dbReference type="InterPro" id="IPR006103">
    <property type="entry name" value="Glyco_hydro_2_cat"/>
</dbReference>
<dbReference type="InterPro" id="IPR054593">
    <property type="entry name" value="Beta-mannosidase-like_N2"/>
</dbReference>
<evidence type="ECO:0000256" key="3">
    <source>
        <dbReference type="ARBA" id="ARBA00023295"/>
    </source>
</evidence>
<feature type="domain" description="Glycoside hydrolase family 2 catalytic" evidence="6">
    <location>
        <begin position="387"/>
        <end position="524"/>
    </location>
</feature>
<dbReference type="PANTHER" id="PTHR43536">
    <property type="entry name" value="MANNOSYLGLYCOPROTEIN ENDO-BETA-MANNOSIDASE"/>
    <property type="match status" value="1"/>
</dbReference>
<dbReference type="PANTHER" id="PTHR43536:SF1">
    <property type="entry name" value="MANNOSYLGLYCOPROTEIN ENDO-BETA-MANNOSIDASE"/>
    <property type="match status" value="1"/>
</dbReference>
<name>A0A9D9HHG2_9BACT</name>
<evidence type="ECO:0000256" key="4">
    <source>
        <dbReference type="SAM" id="SignalP"/>
    </source>
</evidence>
<dbReference type="InterPro" id="IPR043534">
    <property type="entry name" value="EBDG/EBM"/>
</dbReference>
<keyword evidence="4" id="KW-0732">Signal</keyword>
<evidence type="ECO:0000259" key="8">
    <source>
        <dbReference type="Pfam" id="PF18368"/>
    </source>
</evidence>
<feature type="domain" description="Mannosidase Ig/CBM-like" evidence="7">
    <location>
        <begin position="703"/>
        <end position="782"/>
    </location>
</feature>
<dbReference type="SUPFAM" id="SSF49303">
    <property type="entry name" value="beta-Galactosidase/glucuronidase domain"/>
    <property type="match status" value="3"/>
</dbReference>
<evidence type="ECO:0000259" key="5">
    <source>
        <dbReference type="Pfam" id="PF00703"/>
    </source>
</evidence>
<dbReference type="InterPro" id="IPR008979">
    <property type="entry name" value="Galactose-bd-like_sf"/>
</dbReference>
<sequence length="909" mass="102700">MKAAIAASVAALSVLFSSEASASVSVPSADSRDYLFSLQSADGHGGDSRWEIKKASEVSARAEDLSKPGFGTEGWMPAVVPGTVLNSLVYNGVYPEPYFGLNNKLTSGLIPDISIAGRDFYTYWFRTEFDAVPVAKDERIWMQVDGVNYRAEFWLNGKMVCFVSGMFNQQFVDVTDYVSRDGSNVLAVKVYPIDEPGGPRKGTSKSWGAAGEFRNGGNGEIGKNVSMLMTVGWDFTFLDGIRDRNTGIWRDIRFFRSGKVMLNHPFVKSDLNDSYDSSAQTFSVEVRNPGFGTQKVKVTGEILGEGITFSKDVSVLRGLTETVEFTPADFPQLVIDNPRLWWPVNKGKPEMYTAVLKAEQNGVVQDSISVRFGIREITSDTDTPDKSRRFYVNGRPIFIKGTNWIPENMLRNSDERTYAELKYTAQSGVNLIRQWGGGITESDRFYDLCDSLGIMVWTEFWMTGDTKHPVDRGLYLQNVESTVKRIRNHPSLAYYVCSNESTEMPGIRDLIMELDGTRGYQMQSECAGVHDGSPYKTVNPMRHYENTASDRGSRVDGFNPEYGAPCLPTVECLREMMPEEDLWPVNREVWDYSDGNGFHQMSTLYVDLVNMYGESDSIDEFAMKAQFVGAMNYKSIWEVWNYNKFGYGDRWASGFLYWYHNSAVRQVCGRMWDWSLEPTAALYAAANACEPLHPQFDYLKNTVSVVNDYYQSFKGYTVIAEVWNIDSKKVWSKSAEVDLPEDGVANDVFAIDFPEDISPVHFIKLRLLDENGIQVGSNFYWRSDDVYEGKKTLTGPTTSGFETISDLDQTRVTVSKMNVRTDDRSNYIDLTIKNSRKAISFFTQIQWLDSEGKPVRPSYYTDNFFSMLPGETRKITIETARRDLPAGEYTLVVKGFNTARQEIDIRIGE</sequence>
<reference evidence="10" key="2">
    <citation type="journal article" date="2021" name="PeerJ">
        <title>Extensive microbial diversity within the chicken gut microbiome revealed by metagenomics and culture.</title>
        <authorList>
            <person name="Gilroy R."/>
            <person name="Ravi A."/>
            <person name="Getino M."/>
            <person name="Pursley I."/>
            <person name="Horton D.L."/>
            <person name="Alikhan N.F."/>
            <person name="Baker D."/>
            <person name="Gharbi K."/>
            <person name="Hall N."/>
            <person name="Watson M."/>
            <person name="Adriaenssens E.M."/>
            <person name="Foster-Nyarko E."/>
            <person name="Jarju S."/>
            <person name="Secka A."/>
            <person name="Antonio M."/>
            <person name="Oren A."/>
            <person name="Chaudhuri R.R."/>
            <person name="La Ragione R."/>
            <person name="Hildebrand F."/>
            <person name="Pallen M.J."/>
        </authorList>
    </citation>
    <scope>NUCLEOTIDE SEQUENCE</scope>
    <source>
        <strain evidence="10">B1-20833</strain>
    </source>
</reference>
<feature type="domain" description="Exo-beta-D-glucosaminidase Ig-fold" evidence="8">
    <location>
        <begin position="799"/>
        <end position="898"/>
    </location>
</feature>
<organism evidence="10 11">
    <name type="scientific">Candidatus Cryptobacteroides intestinavium</name>
    <dbReference type="NCBI Taxonomy" id="2840766"/>
    <lineage>
        <taxon>Bacteria</taxon>
        <taxon>Pseudomonadati</taxon>
        <taxon>Bacteroidota</taxon>
        <taxon>Bacteroidia</taxon>
        <taxon>Bacteroidales</taxon>
        <taxon>Candidatus Cryptobacteroides</taxon>
    </lineage>
</organism>
<comment type="similarity">
    <text evidence="1">Belongs to the glycosyl hydrolase 2 family.</text>
</comment>
<dbReference type="InterPro" id="IPR017853">
    <property type="entry name" value="GH"/>
</dbReference>
<evidence type="ECO:0000259" key="7">
    <source>
        <dbReference type="Pfam" id="PF17786"/>
    </source>
</evidence>
<gene>
    <name evidence="10" type="ORF">IAC06_02495</name>
</gene>
<dbReference type="Gene3D" id="2.60.40.10">
    <property type="entry name" value="Immunoglobulins"/>
    <property type="match status" value="3"/>
</dbReference>
<reference evidence="10" key="1">
    <citation type="submission" date="2020-10" db="EMBL/GenBank/DDBJ databases">
        <authorList>
            <person name="Gilroy R."/>
        </authorList>
    </citation>
    <scope>NUCLEOTIDE SEQUENCE</scope>
    <source>
        <strain evidence="10">B1-20833</strain>
    </source>
</reference>
<dbReference type="Gene3D" id="3.20.20.80">
    <property type="entry name" value="Glycosidases"/>
    <property type="match status" value="1"/>
</dbReference>
<accession>A0A9D9HHG2</accession>
<dbReference type="InterPro" id="IPR041351">
    <property type="entry name" value="Ig_GlcNase"/>
</dbReference>
<feature type="domain" description="Beta-mannosidase-like galactose-binding" evidence="9">
    <location>
        <begin position="59"/>
        <end position="250"/>
    </location>
</feature>
<dbReference type="InterPro" id="IPR036156">
    <property type="entry name" value="Beta-gal/glucu_dom_sf"/>
</dbReference>
<dbReference type="Proteomes" id="UP000823661">
    <property type="component" value="Unassembled WGS sequence"/>
</dbReference>
<evidence type="ECO:0000259" key="9">
    <source>
        <dbReference type="Pfam" id="PF22666"/>
    </source>
</evidence>
<feature type="chain" id="PRO_5039512426" evidence="4">
    <location>
        <begin position="23"/>
        <end position="909"/>
    </location>
</feature>
<evidence type="ECO:0000259" key="6">
    <source>
        <dbReference type="Pfam" id="PF02836"/>
    </source>
</evidence>